<evidence type="ECO:0000256" key="6">
    <source>
        <dbReference type="ARBA" id="ARBA00023125"/>
    </source>
</evidence>
<dbReference type="PANTHER" id="PTHR42713">
    <property type="entry name" value="HISTIDINE KINASE-RELATED"/>
    <property type="match status" value="1"/>
</dbReference>
<dbReference type="SMART" id="SM00448">
    <property type="entry name" value="REC"/>
    <property type="match status" value="1"/>
</dbReference>
<feature type="domain" description="HTH araC/xylS-type" evidence="10">
    <location>
        <begin position="436"/>
        <end position="532"/>
    </location>
</feature>
<dbReference type="GO" id="GO:0000160">
    <property type="term" value="P:phosphorelay signal transduction system"/>
    <property type="evidence" value="ECO:0007669"/>
    <property type="project" value="UniProtKB-KW"/>
</dbReference>
<protein>
    <submittedName>
        <fullName evidence="12">Two-component system response regulator</fullName>
    </submittedName>
</protein>
<dbReference type="GO" id="GO:0005737">
    <property type="term" value="C:cytoplasm"/>
    <property type="evidence" value="ECO:0007669"/>
    <property type="project" value="UniProtKB-SubCell"/>
</dbReference>
<evidence type="ECO:0000256" key="8">
    <source>
        <dbReference type="PROSITE-ProRule" id="PRU00169"/>
    </source>
</evidence>
<evidence type="ECO:0000256" key="3">
    <source>
        <dbReference type="ARBA" id="ARBA00022553"/>
    </source>
</evidence>
<evidence type="ECO:0000256" key="4">
    <source>
        <dbReference type="ARBA" id="ARBA00023012"/>
    </source>
</evidence>
<dbReference type="Pfam" id="PF00072">
    <property type="entry name" value="Response_reg"/>
    <property type="match status" value="1"/>
</dbReference>
<gene>
    <name evidence="12" type="ORF">DQG23_36450</name>
</gene>
<dbReference type="Proteomes" id="UP000250369">
    <property type="component" value="Unassembled WGS sequence"/>
</dbReference>
<comment type="subcellular location">
    <subcellularLocation>
        <location evidence="1">Cytoplasm</location>
    </subcellularLocation>
</comment>
<dbReference type="AlphaFoldDB" id="A0A329M2Q4"/>
<evidence type="ECO:0000256" key="2">
    <source>
        <dbReference type="ARBA" id="ARBA00022490"/>
    </source>
</evidence>
<dbReference type="SUPFAM" id="SSF46689">
    <property type="entry name" value="Homeodomain-like"/>
    <property type="match status" value="2"/>
</dbReference>
<name>A0A329M2Q4_9BACL</name>
<dbReference type="PROSITE" id="PS50110">
    <property type="entry name" value="RESPONSE_REGULATORY"/>
    <property type="match status" value="1"/>
</dbReference>
<keyword evidence="7" id="KW-0804">Transcription</keyword>
<dbReference type="InterPro" id="IPR011006">
    <property type="entry name" value="CheY-like_superfamily"/>
</dbReference>
<evidence type="ECO:0000256" key="5">
    <source>
        <dbReference type="ARBA" id="ARBA00023015"/>
    </source>
</evidence>
<keyword evidence="13" id="KW-1185">Reference proteome</keyword>
<dbReference type="PRINTS" id="PR00032">
    <property type="entry name" value="HTHARAC"/>
</dbReference>
<feature type="modified residue" description="4-aspartylphosphate" evidence="8">
    <location>
        <position position="54"/>
    </location>
</feature>
<organism evidence="12 13">
    <name type="scientific">Paenibacillus contaminans</name>
    <dbReference type="NCBI Taxonomy" id="450362"/>
    <lineage>
        <taxon>Bacteria</taxon>
        <taxon>Bacillati</taxon>
        <taxon>Bacillota</taxon>
        <taxon>Bacilli</taxon>
        <taxon>Bacillales</taxon>
        <taxon>Paenibacillaceae</taxon>
        <taxon>Paenibacillus</taxon>
    </lineage>
</organism>
<dbReference type="SUPFAM" id="SSF52172">
    <property type="entry name" value="CheY-like"/>
    <property type="match status" value="1"/>
</dbReference>
<dbReference type="InterPro" id="IPR020449">
    <property type="entry name" value="Tscrpt_reg_AraC-type_HTH"/>
</dbReference>
<dbReference type="EMBL" id="QMFB01000038">
    <property type="protein sequence ID" value="RAV11227.1"/>
    <property type="molecule type" value="Genomic_DNA"/>
</dbReference>
<keyword evidence="6" id="KW-0238">DNA-binding</keyword>
<dbReference type="GO" id="GO:0043565">
    <property type="term" value="F:sequence-specific DNA binding"/>
    <property type="evidence" value="ECO:0007669"/>
    <property type="project" value="InterPro"/>
</dbReference>
<dbReference type="InterPro" id="IPR018060">
    <property type="entry name" value="HTH_AraC"/>
</dbReference>
<evidence type="ECO:0000313" key="12">
    <source>
        <dbReference type="EMBL" id="RAV11227.1"/>
    </source>
</evidence>
<dbReference type="OrthoDB" id="2508795at2"/>
<proteinExistence type="predicted"/>
<dbReference type="InterPro" id="IPR001789">
    <property type="entry name" value="Sig_transdc_resp-reg_receiver"/>
</dbReference>
<dbReference type="InterPro" id="IPR009057">
    <property type="entry name" value="Homeodomain-like_sf"/>
</dbReference>
<dbReference type="Pfam" id="PF12833">
    <property type="entry name" value="HTH_18"/>
    <property type="match status" value="1"/>
</dbReference>
<keyword evidence="9" id="KW-0175">Coiled coil</keyword>
<sequence>MNLMIVEDELRLRTSLAEKIPWDANGIEVVGLAANGIEALQLIELIRPDLILLDIQMPHMDGLTFVRKVRERDPDMKCVILSGHDNFTYAQTAMELGVSKYLLKPAGDTDILQAVLEAAEQLRRELEQRHDQSELQSKWKEHLPHLQDMFLQSWIGGNYASWEIELRSRELQIELPAEAVYAVALFDIDPLSEGETRFLPADVPLLRFSLHSIARESFASQSCLTCTDVEGKTAAIFTLPETLSENEALLQVQAAATKLLNVFKQCLKVTASAGISGSTRVRDGVGKLYRQAGKALQARLVHGSDIAIPFREEYGAGGGPAPSPDREKELEIGFETGDADKLSSALSAIWTQGLESVNSADEVRGHLYYVSCLLGRMIQRQGWSLQHVAGEDAAFFHNLQALAEKEQAYAWLQRIAARMVECRQSERKSAVHKTIRQILEIVDQDMDKEITLFTVADRLYVNSSYLSRLFKQEMGKPFTNYVQERKMERAKQLLLGGSKVYDAASMVGYKDVSHFTRVFRKYWGVTPGEMKP</sequence>
<keyword evidence="2" id="KW-0963">Cytoplasm</keyword>
<reference evidence="12 13" key="1">
    <citation type="journal article" date="2009" name="Int. J. Syst. Evol. Microbiol.">
        <title>Paenibacillus contaminans sp. nov., isolated from a contaminated laboratory plate.</title>
        <authorList>
            <person name="Chou J.H."/>
            <person name="Lee J.H."/>
            <person name="Lin M.C."/>
            <person name="Chang P.S."/>
            <person name="Arun A.B."/>
            <person name="Young C.C."/>
            <person name="Chen W.M."/>
        </authorList>
    </citation>
    <scope>NUCLEOTIDE SEQUENCE [LARGE SCALE GENOMIC DNA]</scope>
    <source>
        <strain evidence="12 13">CKOBP-6</strain>
    </source>
</reference>
<dbReference type="SMART" id="SM00342">
    <property type="entry name" value="HTH_ARAC"/>
    <property type="match status" value="1"/>
</dbReference>
<accession>A0A329M2Q4</accession>
<evidence type="ECO:0000256" key="1">
    <source>
        <dbReference type="ARBA" id="ARBA00004496"/>
    </source>
</evidence>
<dbReference type="GO" id="GO:0003700">
    <property type="term" value="F:DNA-binding transcription factor activity"/>
    <property type="evidence" value="ECO:0007669"/>
    <property type="project" value="InterPro"/>
</dbReference>
<dbReference type="CDD" id="cd17536">
    <property type="entry name" value="REC_YesN-like"/>
    <property type="match status" value="1"/>
</dbReference>
<evidence type="ECO:0000313" key="13">
    <source>
        <dbReference type="Proteomes" id="UP000250369"/>
    </source>
</evidence>
<keyword evidence="3 8" id="KW-0597">Phosphoprotein</keyword>
<dbReference type="PANTHER" id="PTHR42713:SF3">
    <property type="entry name" value="TRANSCRIPTIONAL REGULATORY PROTEIN HPTR"/>
    <property type="match status" value="1"/>
</dbReference>
<comment type="caution">
    <text evidence="12">The sequence shown here is derived from an EMBL/GenBank/DDBJ whole genome shotgun (WGS) entry which is preliminary data.</text>
</comment>
<dbReference type="RefSeq" id="WP_113035964.1">
    <property type="nucleotide sequence ID" value="NZ_QMFB01000038.1"/>
</dbReference>
<evidence type="ECO:0000259" key="10">
    <source>
        <dbReference type="PROSITE" id="PS01124"/>
    </source>
</evidence>
<dbReference type="Gene3D" id="1.10.10.60">
    <property type="entry name" value="Homeodomain-like"/>
    <property type="match status" value="2"/>
</dbReference>
<dbReference type="InterPro" id="IPR018062">
    <property type="entry name" value="HTH_AraC-typ_CS"/>
</dbReference>
<dbReference type="PROSITE" id="PS00041">
    <property type="entry name" value="HTH_ARAC_FAMILY_1"/>
    <property type="match status" value="1"/>
</dbReference>
<evidence type="ECO:0000256" key="9">
    <source>
        <dbReference type="SAM" id="Coils"/>
    </source>
</evidence>
<feature type="coiled-coil region" evidence="9">
    <location>
        <begin position="109"/>
        <end position="136"/>
    </location>
</feature>
<dbReference type="InterPro" id="IPR051552">
    <property type="entry name" value="HptR"/>
</dbReference>
<evidence type="ECO:0000259" key="11">
    <source>
        <dbReference type="PROSITE" id="PS50110"/>
    </source>
</evidence>
<keyword evidence="5" id="KW-0805">Transcription regulation</keyword>
<dbReference type="Gene3D" id="3.40.50.2300">
    <property type="match status" value="1"/>
</dbReference>
<evidence type="ECO:0000256" key="7">
    <source>
        <dbReference type="ARBA" id="ARBA00023163"/>
    </source>
</evidence>
<dbReference type="PROSITE" id="PS01124">
    <property type="entry name" value="HTH_ARAC_FAMILY_2"/>
    <property type="match status" value="1"/>
</dbReference>
<keyword evidence="4" id="KW-0902">Two-component regulatory system</keyword>
<feature type="domain" description="Response regulatory" evidence="11">
    <location>
        <begin position="2"/>
        <end position="119"/>
    </location>
</feature>